<dbReference type="CDD" id="cd01043">
    <property type="entry name" value="DPS"/>
    <property type="match status" value="1"/>
</dbReference>
<dbReference type="EMBL" id="CAUJNA010002223">
    <property type="protein sequence ID" value="CAJ1391580.1"/>
    <property type="molecule type" value="Genomic_DNA"/>
</dbReference>
<gene>
    <name evidence="3" type="ORF">EVOR1521_LOCUS16844</name>
</gene>
<dbReference type="Gene3D" id="1.20.1260.10">
    <property type="match status" value="1"/>
</dbReference>
<organism evidence="3 4">
    <name type="scientific">Effrenium voratum</name>
    <dbReference type="NCBI Taxonomy" id="2562239"/>
    <lineage>
        <taxon>Eukaryota</taxon>
        <taxon>Sar</taxon>
        <taxon>Alveolata</taxon>
        <taxon>Dinophyceae</taxon>
        <taxon>Suessiales</taxon>
        <taxon>Symbiodiniaceae</taxon>
        <taxon>Effrenium</taxon>
    </lineage>
</organism>
<dbReference type="AlphaFoldDB" id="A0AA36IRI8"/>
<evidence type="ECO:0000313" key="3">
    <source>
        <dbReference type="EMBL" id="CAJ1391580.1"/>
    </source>
</evidence>
<evidence type="ECO:0000256" key="1">
    <source>
        <dbReference type="ARBA" id="ARBA00009497"/>
    </source>
</evidence>
<feature type="domain" description="Ferritin/DPS" evidence="2">
    <location>
        <begin position="29"/>
        <end position="167"/>
    </location>
</feature>
<dbReference type="PRINTS" id="PR01346">
    <property type="entry name" value="HELNAPAPROT"/>
</dbReference>
<evidence type="ECO:0000313" key="4">
    <source>
        <dbReference type="Proteomes" id="UP001178507"/>
    </source>
</evidence>
<proteinExistence type="inferred from homology"/>
<protein>
    <recommendedName>
        <fullName evidence="2">Ferritin/DPS domain-containing protein</fullName>
    </recommendedName>
</protein>
<dbReference type="Pfam" id="PF00210">
    <property type="entry name" value="Ferritin"/>
    <property type="match status" value="1"/>
</dbReference>
<sequence length="168" mass="18733">MAQAALKPELSDEPVSTGIDEAAREKIAQALSAILTDTYYLVIKSHIYHWNVVGPMFHAIHNMTEEQYTNLFQAADDIAERIRALGHKAPIADAAGPNQAVVSMDASAKSAHDMVADLIDDHEAAIRKMREAADMAEEMSDFVTHDLLVGRMTYHEQVVWMWRSLITE</sequence>
<dbReference type="InterPro" id="IPR008331">
    <property type="entry name" value="Ferritin_DPS_dom"/>
</dbReference>
<evidence type="ECO:0000259" key="2">
    <source>
        <dbReference type="Pfam" id="PF00210"/>
    </source>
</evidence>
<reference evidence="3" key="1">
    <citation type="submission" date="2023-08" db="EMBL/GenBank/DDBJ databases">
        <authorList>
            <person name="Chen Y."/>
            <person name="Shah S."/>
            <person name="Dougan E. K."/>
            <person name="Thang M."/>
            <person name="Chan C."/>
        </authorList>
    </citation>
    <scope>NUCLEOTIDE SEQUENCE</scope>
</reference>
<dbReference type="InterPro" id="IPR002177">
    <property type="entry name" value="DPS_DNA-bd"/>
</dbReference>
<dbReference type="SUPFAM" id="SSF47240">
    <property type="entry name" value="Ferritin-like"/>
    <property type="match status" value="1"/>
</dbReference>
<name>A0AA36IRI8_9DINO</name>
<dbReference type="PANTHER" id="PTHR42932">
    <property type="entry name" value="GENERAL STRESS PROTEIN 20U"/>
    <property type="match status" value="1"/>
</dbReference>
<dbReference type="Proteomes" id="UP001178507">
    <property type="component" value="Unassembled WGS sequence"/>
</dbReference>
<dbReference type="PIRSF" id="PIRSF005900">
    <property type="entry name" value="Dps"/>
    <property type="match status" value="1"/>
</dbReference>
<dbReference type="PANTHER" id="PTHR42932:SF3">
    <property type="entry name" value="DNA PROTECTION DURING STARVATION PROTEIN"/>
    <property type="match status" value="1"/>
</dbReference>
<accession>A0AA36IRI8</accession>
<dbReference type="InterPro" id="IPR012347">
    <property type="entry name" value="Ferritin-like"/>
</dbReference>
<dbReference type="InterPro" id="IPR009078">
    <property type="entry name" value="Ferritin-like_SF"/>
</dbReference>
<comment type="similarity">
    <text evidence="1">Belongs to the Dps family.</text>
</comment>
<comment type="caution">
    <text evidence="3">The sequence shown here is derived from an EMBL/GenBank/DDBJ whole genome shotgun (WGS) entry which is preliminary data.</text>
</comment>
<dbReference type="GO" id="GO:0008199">
    <property type="term" value="F:ferric iron binding"/>
    <property type="evidence" value="ECO:0007669"/>
    <property type="project" value="InterPro"/>
</dbReference>
<keyword evidence="4" id="KW-1185">Reference proteome</keyword>